<dbReference type="SUPFAM" id="SSF53448">
    <property type="entry name" value="Nucleotide-diphospho-sugar transferases"/>
    <property type="match status" value="1"/>
</dbReference>
<dbReference type="EMBL" id="LAZR01015885">
    <property type="protein sequence ID" value="KKM06932.1"/>
    <property type="molecule type" value="Genomic_DNA"/>
</dbReference>
<name>A0A0F9HUY0_9ZZZZ</name>
<dbReference type="Gene3D" id="3.90.550.10">
    <property type="entry name" value="Spore Coat Polysaccharide Biosynthesis Protein SpsA, Chain A"/>
    <property type="match status" value="1"/>
</dbReference>
<accession>A0A0F9HUY0</accession>
<dbReference type="InterPro" id="IPR029044">
    <property type="entry name" value="Nucleotide-diphossugar_trans"/>
</dbReference>
<sequence>MNKVAIVLLNYNMPERAEGIIAHVLARVEVPYELIVVDNGSDLVSPAVGTNLRLEKNVQVSNGFRMGLAYADAIAAWERFEFFAYWFLITSLEFMTKDLTDPLEPLLKEMVDNPEVAMVVPSLSPRTNTAWENQKWRPVSDKPGGLTRETWGTDFYLAGLVRASWFNKIGRFNSALRYGWGICSEVNWKARRDGMKILLHNEVIIHKETNIGYVMDRMNMTADDRGVLSSDEMNYILEQKYGVLALEKLGHEFRGKYL</sequence>
<organism evidence="1">
    <name type="scientific">marine sediment metagenome</name>
    <dbReference type="NCBI Taxonomy" id="412755"/>
    <lineage>
        <taxon>unclassified sequences</taxon>
        <taxon>metagenomes</taxon>
        <taxon>ecological metagenomes</taxon>
    </lineage>
</organism>
<evidence type="ECO:0000313" key="1">
    <source>
        <dbReference type="EMBL" id="KKM06932.1"/>
    </source>
</evidence>
<proteinExistence type="predicted"/>
<comment type="caution">
    <text evidence="1">The sequence shown here is derived from an EMBL/GenBank/DDBJ whole genome shotgun (WGS) entry which is preliminary data.</text>
</comment>
<protein>
    <recommendedName>
        <fullName evidence="2">Glycosyltransferase 2-like domain-containing protein</fullName>
    </recommendedName>
</protein>
<gene>
    <name evidence="1" type="ORF">LCGC14_1738990</name>
</gene>
<reference evidence="1" key="1">
    <citation type="journal article" date="2015" name="Nature">
        <title>Complex archaea that bridge the gap between prokaryotes and eukaryotes.</title>
        <authorList>
            <person name="Spang A."/>
            <person name="Saw J.H."/>
            <person name="Jorgensen S.L."/>
            <person name="Zaremba-Niedzwiedzka K."/>
            <person name="Martijn J."/>
            <person name="Lind A.E."/>
            <person name="van Eijk R."/>
            <person name="Schleper C."/>
            <person name="Guy L."/>
            <person name="Ettema T.J."/>
        </authorList>
    </citation>
    <scope>NUCLEOTIDE SEQUENCE</scope>
</reference>
<dbReference type="AlphaFoldDB" id="A0A0F9HUY0"/>
<evidence type="ECO:0008006" key="2">
    <source>
        <dbReference type="Google" id="ProtNLM"/>
    </source>
</evidence>